<evidence type="ECO:0000259" key="1">
    <source>
        <dbReference type="PROSITE" id="PS51704"/>
    </source>
</evidence>
<organism evidence="2 3">
    <name type="scientific">Flaviaesturariibacter amylovorans</name>
    <dbReference type="NCBI Taxonomy" id="1084520"/>
    <lineage>
        <taxon>Bacteria</taxon>
        <taxon>Pseudomonadati</taxon>
        <taxon>Bacteroidota</taxon>
        <taxon>Chitinophagia</taxon>
        <taxon>Chitinophagales</taxon>
        <taxon>Chitinophagaceae</taxon>
        <taxon>Flaviaestuariibacter</taxon>
    </lineage>
</organism>
<protein>
    <recommendedName>
        <fullName evidence="1">GP-PDE domain-containing protein</fullName>
    </recommendedName>
</protein>
<dbReference type="Proteomes" id="UP001501725">
    <property type="component" value="Unassembled WGS sequence"/>
</dbReference>
<feature type="domain" description="GP-PDE" evidence="1">
    <location>
        <begin position="166"/>
        <end position="406"/>
    </location>
</feature>
<dbReference type="PANTHER" id="PTHR46320:SF1">
    <property type="entry name" value="GLYCEROPHOSPHODIESTER PHOSPHODIESTERASE 1"/>
    <property type="match status" value="1"/>
</dbReference>
<dbReference type="EMBL" id="BAABGY010000015">
    <property type="protein sequence ID" value="GAA4341282.1"/>
    <property type="molecule type" value="Genomic_DNA"/>
</dbReference>
<accession>A0ABP8HMR5</accession>
<sequence>MLVAGAAAYVAWRARHVPIPHRRWGRFHAPGTRPLDARTCHQLQGIYTLQAGAEHFGGTAVLRWTYTVEGRRRHRVRYHLSLFCEKEGAYLVCEGRRLGDTILLYGYWRQLNGLSTGTVRLRAYTTGLPDAPGPFRFEGFYGRDLLHPKQPLVLEGGGGLPDVPPFAIIAHRGGARNVDFLPAAENSLQMLLMAARLGATGVEVDIRWTKDDVPVLAHDAFIAFDSARVNLFAGFIHRHTMAQLRRIRLRKGGRVPTLREALDTILYRTPLEVVWLDIKDDHDLGSVRALQTEFLQRAAAIGRSLQIYIGIPDSAVRRRFEALEDHPHLPALCELEPEDARALGARVWAPQYTGGPQPDAVAAMQAEGRKVFVWSLDHPKMIDYYMSCSPFDGMVTNAAPVVAYWLYTNWGVIRRGNGTAPEKRA</sequence>
<dbReference type="Pfam" id="PF03009">
    <property type="entry name" value="GDPD"/>
    <property type="match status" value="1"/>
</dbReference>
<evidence type="ECO:0000313" key="2">
    <source>
        <dbReference type="EMBL" id="GAA4341282.1"/>
    </source>
</evidence>
<proteinExistence type="predicted"/>
<reference evidence="3" key="1">
    <citation type="journal article" date="2019" name="Int. J. Syst. Evol. Microbiol.">
        <title>The Global Catalogue of Microorganisms (GCM) 10K type strain sequencing project: providing services to taxonomists for standard genome sequencing and annotation.</title>
        <authorList>
            <consortium name="The Broad Institute Genomics Platform"/>
            <consortium name="The Broad Institute Genome Sequencing Center for Infectious Disease"/>
            <person name="Wu L."/>
            <person name="Ma J."/>
        </authorList>
    </citation>
    <scope>NUCLEOTIDE SEQUENCE [LARGE SCALE GENOMIC DNA]</scope>
    <source>
        <strain evidence="3">JCM 17919</strain>
    </source>
</reference>
<name>A0ABP8HMR5_9BACT</name>
<keyword evidence="3" id="KW-1185">Reference proteome</keyword>
<dbReference type="PROSITE" id="PS51704">
    <property type="entry name" value="GP_PDE"/>
    <property type="match status" value="1"/>
</dbReference>
<dbReference type="InterPro" id="IPR017946">
    <property type="entry name" value="PLC-like_Pdiesterase_TIM-brl"/>
</dbReference>
<dbReference type="InterPro" id="IPR030395">
    <property type="entry name" value="GP_PDE_dom"/>
</dbReference>
<gene>
    <name evidence="2" type="ORF">GCM10023184_39550</name>
</gene>
<dbReference type="Gene3D" id="3.20.20.190">
    <property type="entry name" value="Phosphatidylinositol (PI) phosphodiesterase"/>
    <property type="match status" value="1"/>
</dbReference>
<evidence type="ECO:0000313" key="3">
    <source>
        <dbReference type="Proteomes" id="UP001501725"/>
    </source>
</evidence>
<comment type="caution">
    <text evidence="2">The sequence shown here is derived from an EMBL/GenBank/DDBJ whole genome shotgun (WGS) entry which is preliminary data.</text>
</comment>
<dbReference type="PANTHER" id="PTHR46320">
    <property type="entry name" value="GLYCEROPHOSPHODIESTER PHOSPHODIESTERASE 1"/>
    <property type="match status" value="1"/>
</dbReference>
<dbReference type="SUPFAM" id="SSF51695">
    <property type="entry name" value="PLC-like phosphodiesterases"/>
    <property type="match status" value="1"/>
</dbReference>